<name>A0AA36C8R2_9BILA</name>
<keyword evidence="4" id="KW-0187">Copper transport</keyword>
<proteinExistence type="inferred from homology"/>
<dbReference type="GO" id="GO:0016020">
    <property type="term" value="C:membrane"/>
    <property type="evidence" value="ECO:0007669"/>
    <property type="project" value="UniProtKB-SubCell"/>
</dbReference>
<dbReference type="GO" id="GO:0005375">
    <property type="term" value="F:copper ion transmembrane transporter activity"/>
    <property type="evidence" value="ECO:0007669"/>
    <property type="project" value="UniProtKB-UniRule"/>
</dbReference>
<keyword evidence="2 4" id="KW-1133">Transmembrane helix</keyword>
<evidence type="ECO:0000256" key="4">
    <source>
        <dbReference type="RuleBase" id="RU367022"/>
    </source>
</evidence>
<evidence type="ECO:0000313" key="6">
    <source>
        <dbReference type="EMBL" id="CAJ0573560.1"/>
    </source>
</evidence>
<sequence length="164" mass="18079">MMMMTMYFHFRIGDPILFEQWVPGNTTGYVFSCLAVGAMAVFFEFLKLGRLALGKEVDADCACTTSLLNCPCDTATASGSDRSTAQLVRQDTINYKKIFGDGRHVINSLTMVFQAFLGYSLMMVSMTYNVPLVASVVLGHTVAFLFIGPLINTKDHERIGECCS</sequence>
<evidence type="ECO:0000256" key="1">
    <source>
        <dbReference type="ARBA" id="ARBA00022692"/>
    </source>
</evidence>
<accession>A0AA36C8R2</accession>
<organism evidence="5 7">
    <name type="scientific">Mesorhabditis spiculigera</name>
    <dbReference type="NCBI Taxonomy" id="96644"/>
    <lineage>
        <taxon>Eukaryota</taxon>
        <taxon>Metazoa</taxon>
        <taxon>Ecdysozoa</taxon>
        <taxon>Nematoda</taxon>
        <taxon>Chromadorea</taxon>
        <taxon>Rhabditida</taxon>
        <taxon>Rhabditina</taxon>
        <taxon>Rhabditomorpha</taxon>
        <taxon>Rhabditoidea</taxon>
        <taxon>Rhabditidae</taxon>
        <taxon>Mesorhabditinae</taxon>
        <taxon>Mesorhabditis</taxon>
    </lineage>
</organism>
<gene>
    <name evidence="6" type="ORF">MSPICULIGERA_LOCUS11915</name>
    <name evidence="5" type="ORF">MSPICULIGERA_LOCUS3120</name>
</gene>
<keyword evidence="3 4" id="KW-0472">Membrane</keyword>
<evidence type="ECO:0000313" key="5">
    <source>
        <dbReference type="EMBL" id="CAJ0564445.1"/>
    </source>
</evidence>
<dbReference type="PANTHER" id="PTHR12483:SF43">
    <property type="entry name" value="COPPER TRANSPORT PROTEIN"/>
    <property type="match status" value="1"/>
</dbReference>
<comment type="similarity">
    <text evidence="4">Belongs to the copper transporter (Ctr) (TC 1.A.56) family. SLC31A subfamily.</text>
</comment>
<dbReference type="InterPro" id="IPR007274">
    <property type="entry name" value="Cop_transporter"/>
</dbReference>
<evidence type="ECO:0000256" key="3">
    <source>
        <dbReference type="ARBA" id="ARBA00023136"/>
    </source>
</evidence>
<keyword evidence="4" id="KW-0186">Copper</keyword>
<dbReference type="AlphaFoldDB" id="A0AA36C8R2"/>
<feature type="non-terminal residue" evidence="5">
    <location>
        <position position="1"/>
    </location>
</feature>
<dbReference type="EMBL" id="CATQJA010002620">
    <property type="protein sequence ID" value="CAJ0573560.1"/>
    <property type="molecule type" value="Genomic_DNA"/>
</dbReference>
<dbReference type="PANTHER" id="PTHR12483">
    <property type="entry name" value="SOLUTE CARRIER FAMILY 31 COPPER TRANSPORTERS"/>
    <property type="match status" value="1"/>
</dbReference>
<keyword evidence="4" id="KW-0406">Ion transport</keyword>
<dbReference type="Pfam" id="PF04145">
    <property type="entry name" value="Ctr"/>
    <property type="match status" value="1"/>
</dbReference>
<reference evidence="5" key="1">
    <citation type="submission" date="2023-06" db="EMBL/GenBank/DDBJ databases">
        <authorList>
            <person name="Delattre M."/>
        </authorList>
    </citation>
    <scope>NUCLEOTIDE SEQUENCE</scope>
    <source>
        <strain evidence="5">AF72</strain>
    </source>
</reference>
<keyword evidence="1 4" id="KW-0812">Transmembrane</keyword>
<keyword evidence="7" id="KW-1185">Reference proteome</keyword>
<feature type="transmembrane region" description="Helical" evidence="4">
    <location>
        <begin position="28"/>
        <end position="46"/>
    </location>
</feature>
<dbReference type="EMBL" id="CATQJA010000886">
    <property type="protein sequence ID" value="CAJ0564445.1"/>
    <property type="molecule type" value="Genomic_DNA"/>
</dbReference>
<keyword evidence="4" id="KW-0813">Transport</keyword>
<comment type="subcellular location">
    <subcellularLocation>
        <location evidence="4">Membrane</location>
        <topology evidence="4">Multi-pass membrane protein</topology>
    </subcellularLocation>
</comment>
<evidence type="ECO:0000256" key="2">
    <source>
        <dbReference type="ARBA" id="ARBA00022989"/>
    </source>
</evidence>
<comment type="caution">
    <text evidence="5">The sequence shown here is derived from an EMBL/GenBank/DDBJ whole genome shotgun (WGS) entry which is preliminary data.</text>
</comment>
<protein>
    <recommendedName>
        <fullName evidence="4">Copper transport protein</fullName>
    </recommendedName>
</protein>
<evidence type="ECO:0000313" key="7">
    <source>
        <dbReference type="Proteomes" id="UP001177023"/>
    </source>
</evidence>
<dbReference type="Proteomes" id="UP001177023">
    <property type="component" value="Unassembled WGS sequence"/>
</dbReference>
<feature type="transmembrane region" description="Helical" evidence="4">
    <location>
        <begin position="132"/>
        <end position="151"/>
    </location>
</feature>